<dbReference type="Proteomes" id="UP000249518">
    <property type="component" value="Unassembled WGS sequence"/>
</dbReference>
<reference evidence="9 10" key="1">
    <citation type="submission" date="2018-06" db="EMBL/GenBank/DDBJ databases">
        <title>Genomic Encyclopedia of Type Strains, Phase III (KMG-III): the genomes of soil and plant-associated and newly described type strains.</title>
        <authorList>
            <person name="Whitman W."/>
        </authorList>
    </citation>
    <scope>NUCLEOTIDE SEQUENCE [LARGE SCALE GENOMIC DNA]</scope>
    <source>
        <strain evidence="9 10">CGMCC 1.12504</strain>
    </source>
</reference>
<comment type="similarity">
    <text evidence="8">Belongs to the SecE/SEC61-gamma family.</text>
</comment>
<keyword evidence="2 8" id="KW-0813">Transport</keyword>
<dbReference type="EMBL" id="QLSV01000008">
    <property type="protein sequence ID" value="RAR47517.1"/>
    <property type="molecule type" value="Genomic_DNA"/>
</dbReference>
<dbReference type="InterPro" id="IPR001901">
    <property type="entry name" value="Translocase_SecE/Sec61-g"/>
</dbReference>
<keyword evidence="6 8" id="KW-0811">Translocation</keyword>
<gene>
    <name evidence="8" type="primary">secE</name>
    <name evidence="9" type="ORF">B0I10_10813</name>
</gene>
<evidence type="ECO:0000313" key="10">
    <source>
        <dbReference type="Proteomes" id="UP000249518"/>
    </source>
</evidence>
<dbReference type="GO" id="GO:0009306">
    <property type="term" value="P:protein secretion"/>
    <property type="evidence" value="ECO:0007669"/>
    <property type="project" value="UniProtKB-UniRule"/>
</dbReference>
<comment type="caution">
    <text evidence="9">The sequence shown here is derived from an EMBL/GenBank/DDBJ whole genome shotgun (WGS) entry which is preliminary data.</text>
</comment>
<comment type="subcellular location">
    <subcellularLocation>
        <location evidence="8">Cell membrane</location>
        <topology evidence="8">Single-pass membrane protein</topology>
    </subcellularLocation>
    <subcellularLocation>
        <location evidence="1">Membrane</location>
    </subcellularLocation>
</comment>
<dbReference type="GO" id="GO:0005886">
    <property type="term" value="C:plasma membrane"/>
    <property type="evidence" value="ECO:0007669"/>
    <property type="project" value="UniProtKB-SubCell"/>
</dbReference>
<dbReference type="HAMAP" id="MF_00422">
    <property type="entry name" value="SecE"/>
    <property type="match status" value="1"/>
</dbReference>
<dbReference type="GO" id="GO:0006605">
    <property type="term" value="P:protein targeting"/>
    <property type="evidence" value="ECO:0007669"/>
    <property type="project" value="UniProtKB-UniRule"/>
</dbReference>
<keyword evidence="5 8" id="KW-1133">Transmembrane helix</keyword>
<evidence type="ECO:0000256" key="2">
    <source>
        <dbReference type="ARBA" id="ARBA00022448"/>
    </source>
</evidence>
<dbReference type="GO" id="GO:0043952">
    <property type="term" value="P:protein transport by the Sec complex"/>
    <property type="evidence" value="ECO:0007669"/>
    <property type="project" value="UniProtKB-UniRule"/>
</dbReference>
<dbReference type="AlphaFoldDB" id="A0A328WST8"/>
<evidence type="ECO:0000256" key="4">
    <source>
        <dbReference type="ARBA" id="ARBA00022927"/>
    </source>
</evidence>
<evidence type="ECO:0000256" key="1">
    <source>
        <dbReference type="ARBA" id="ARBA00004370"/>
    </source>
</evidence>
<evidence type="ECO:0000256" key="3">
    <source>
        <dbReference type="ARBA" id="ARBA00022692"/>
    </source>
</evidence>
<name>A0A328WST8_9FLAO</name>
<evidence type="ECO:0000313" key="9">
    <source>
        <dbReference type="EMBL" id="RAR47517.1"/>
    </source>
</evidence>
<sequence>MQNSIIMTKVVNYITEAFQELKSNVTWLPWSEVQRLTIIVAVFTIVFSLATWGVDEVFRKAISGFFNLIKG</sequence>
<comment type="function">
    <text evidence="8">Essential subunit of the Sec protein translocation channel SecYEG. Clamps together the 2 halves of SecY. May contact the channel plug during translocation.</text>
</comment>
<proteinExistence type="inferred from homology"/>
<keyword evidence="10" id="KW-1185">Reference proteome</keyword>
<evidence type="ECO:0000256" key="8">
    <source>
        <dbReference type="HAMAP-Rule" id="MF_00422"/>
    </source>
</evidence>
<dbReference type="InterPro" id="IPR038379">
    <property type="entry name" value="SecE_sf"/>
</dbReference>
<feature type="transmembrane region" description="Helical" evidence="8">
    <location>
        <begin position="36"/>
        <end position="54"/>
    </location>
</feature>
<evidence type="ECO:0000256" key="5">
    <source>
        <dbReference type="ARBA" id="ARBA00022989"/>
    </source>
</evidence>
<dbReference type="Pfam" id="PF00584">
    <property type="entry name" value="SecE"/>
    <property type="match status" value="1"/>
</dbReference>
<keyword evidence="8" id="KW-1003">Cell membrane</keyword>
<comment type="subunit">
    <text evidence="8">Component of the Sec protein translocase complex. Heterotrimer consisting of SecY, SecE and SecG subunits. The heterotrimers can form oligomers, although 1 heterotrimer is thought to be able to translocate proteins. Interacts with the ribosome. Interacts with SecDF, and other proteins may be involved. Interacts with SecA.</text>
</comment>
<keyword evidence="7 8" id="KW-0472">Membrane</keyword>
<dbReference type="Gene3D" id="1.20.5.1030">
    <property type="entry name" value="Preprotein translocase secy subunit"/>
    <property type="match status" value="1"/>
</dbReference>
<evidence type="ECO:0000256" key="6">
    <source>
        <dbReference type="ARBA" id="ARBA00023010"/>
    </source>
</evidence>
<dbReference type="InterPro" id="IPR005807">
    <property type="entry name" value="SecE_bac"/>
</dbReference>
<keyword evidence="4 8" id="KW-0653">Protein transport</keyword>
<dbReference type="NCBIfam" id="TIGR00964">
    <property type="entry name" value="secE_bact"/>
    <property type="match status" value="1"/>
</dbReference>
<dbReference type="GO" id="GO:0008320">
    <property type="term" value="F:protein transmembrane transporter activity"/>
    <property type="evidence" value="ECO:0007669"/>
    <property type="project" value="UniProtKB-UniRule"/>
</dbReference>
<dbReference type="GO" id="GO:0065002">
    <property type="term" value="P:intracellular protein transmembrane transport"/>
    <property type="evidence" value="ECO:0007669"/>
    <property type="project" value="UniProtKB-UniRule"/>
</dbReference>
<evidence type="ECO:0000256" key="7">
    <source>
        <dbReference type="ARBA" id="ARBA00023136"/>
    </source>
</evidence>
<organism evidence="9 10">
    <name type="scientific">Flavobacterium lacus</name>
    <dbReference type="NCBI Taxonomy" id="1353778"/>
    <lineage>
        <taxon>Bacteria</taxon>
        <taxon>Pseudomonadati</taxon>
        <taxon>Bacteroidota</taxon>
        <taxon>Flavobacteriia</taxon>
        <taxon>Flavobacteriales</taxon>
        <taxon>Flavobacteriaceae</taxon>
        <taxon>Flavobacterium</taxon>
    </lineage>
</organism>
<protein>
    <recommendedName>
        <fullName evidence="8">Protein translocase subunit SecE</fullName>
    </recommendedName>
</protein>
<accession>A0A328WST8</accession>
<keyword evidence="3 8" id="KW-0812">Transmembrane</keyword>